<gene>
    <name evidence="1" type="ORF">TSOC_014500</name>
</gene>
<evidence type="ECO:0000313" key="1">
    <source>
        <dbReference type="EMBL" id="PNG99714.1"/>
    </source>
</evidence>
<protein>
    <submittedName>
        <fullName evidence="1">Uncharacterized protein</fullName>
    </submittedName>
</protein>
<name>A0A2J7ZHH5_9CHLO</name>
<dbReference type="EMBL" id="PGGS01002266">
    <property type="protein sequence ID" value="PNG99714.1"/>
    <property type="molecule type" value="Genomic_DNA"/>
</dbReference>
<evidence type="ECO:0000313" key="2">
    <source>
        <dbReference type="Proteomes" id="UP000236333"/>
    </source>
</evidence>
<proteinExistence type="predicted"/>
<sequence length="256" mass="26862">MPFTWGQSAESSTTNRTAAMEYLKGILGTPAGQAYHDCASTRNMLSCQLPGTGYNLKGSTDIAICTSAAVESNIPATGLHVLFEVKETKAAFSTFQLAAELLAAHVWTAHLQPIAVMTDLMDGWCLMWAAAEKELKIYTSRDRAEAVGILRAFLDKDVLSADSTHIVHQQQDAAASGGGAAGTEAEAGGLLKRRRLQMGAGSGAGADVANLNDLLDFGGDLGLGEADLHQLRSRMQLEALLELAAPVFRAAAVGGS</sequence>
<dbReference type="AlphaFoldDB" id="A0A2J7ZHH5"/>
<keyword evidence="2" id="KW-1185">Reference proteome</keyword>
<organism evidence="1 2">
    <name type="scientific">Tetrabaena socialis</name>
    <dbReference type="NCBI Taxonomy" id="47790"/>
    <lineage>
        <taxon>Eukaryota</taxon>
        <taxon>Viridiplantae</taxon>
        <taxon>Chlorophyta</taxon>
        <taxon>core chlorophytes</taxon>
        <taxon>Chlorophyceae</taxon>
        <taxon>CS clade</taxon>
        <taxon>Chlamydomonadales</taxon>
        <taxon>Tetrabaenaceae</taxon>
        <taxon>Tetrabaena</taxon>
    </lineage>
</organism>
<comment type="caution">
    <text evidence="1">The sequence shown here is derived from an EMBL/GenBank/DDBJ whole genome shotgun (WGS) entry which is preliminary data.</text>
</comment>
<feature type="non-terminal residue" evidence="1">
    <location>
        <position position="256"/>
    </location>
</feature>
<accession>A0A2J7ZHH5</accession>
<dbReference type="OrthoDB" id="536370at2759"/>
<dbReference type="Proteomes" id="UP000236333">
    <property type="component" value="Unassembled WGS sequence"/>
</dbReference>
<reference evidence="1 2" key="1">
    <citation type="journal article" date="2017" name="Mol. Biol. Evol.">
        <title>The 4-celled Tetrabaena socialis nuclear genome reveals the essential components for genetic control of cell number at the origin of multicellularity in the volvocine lineage.</title>
        <authorList>
            <person name="Featherston J."/>
            <person name="Arakaki Y."/>
            <person name="Hanschen E.R."/>
            <person name="Ferris P.J."/>
            <person name="Michod R.E."/>
            <person name="Olson B.J.S.C."/>
            <person name="Nozaki H."/>
            <person name="Durand P.M."/>
        </authorList>
    </citation>
    <scope>NUCLEOTIDE SEQUENCE [LARGE SCALE GENOMIC DNA]</scope>
    <source>
        <strain evidence="1 2">NIES-571</strain>
    </source>
</reference>